<accession>A0A383BGC6</accession>
<evidence type="ECO:0000313" key="1">
    <source>
        <dbReference type="EMBL" id="SVE18871.1"/>
    </source>
</evidence>
<gene>
    <name evidence="1" type="ORF">METZ01_LOCUS471725</name>
</gene>
<dbReference type="AlphaFoldDB" id="A0A383BGC6"/>
<dbReference type="EMBL" id="UINC01200128">
    <property type="protein sequence ID" value="SVE18871.1"/>
    <property type="molecule type" value="Genomic_DNA"/>
</dbReference>
<proteinExistence type="predicted"/>
<name>A0A383BGC6_9ZZZZ</name>
<organism evidence="1">
    <name type="scientific">marine metagenome</name>
    <dbReference type="NCBI Taxonomy" id="408172"/>
    <lineage>
        <taxon>unclassified sequences</taxon>
        <taxon>metagenomes</taxon>
        <taxon>ecological metagenomes</taxon>
    </lineage>
</organism>
<reference evidence="1" key="1">
    <citation type="submission" date="2018-05" db="EMBL/GenBank/DDBJ databases">
        <authorList>
            <person name="Lanie J.A."/>
            <person name="Ng W.-L."/>
            <person name="Kazmierczak K.M."/>
            <person name="Andrzejewski T.M."/>
            <person name="Davidsen T.M."/>
            <person name="Wayne K.J."/>
            <person name="Tettelin H."/>
            <person name="Glass J.I."/>
            <person name="Rusch D."/>
            <person name="Podicherti R."/>
            <person name="Tsui H.-C.T."/>
            <person name="Winkler M.E."/>
        </authorList>
    </citation>
    <scope>NUCLEOTIDE SEQUENCE</scope>
</reference>
<sequence>MDSKFSILGNNINLVRDELRKTINVEIKAIIEVITKIDTQ</sequence>
<protein>
    <submittedName>
        <fullName evidence="1">Uncharacterized protein</fullName>
    </submittedName>
</protein>